<reference evidence="5" key="1">
    <citation type="submission" date="2017-01" db="EMBL/GenBank/DDBJ databases">
        <title>Comparative genomics of anhydrobiosis in the tardigrade Hypsibius dujardini.</title>
        <authorList>
            <person name="Yoshida Y."/>
            <person name="Koutsovoulos G."/>
            <person name="Laetsch D."/>
            <person name="Stevens L."/>
            <person name="Kumar S."/>
            <person name="Horikawa D."/>
            <person name="Ishino K."/>
            <person name="Komine S."/>
            <person name="Tomita M."/>
            <person name="Blaxter M."/>
            <person name="Arakawa K."/>
        </authorList>
    </citation>
    <scope>NUCLEOTIDE SEQUENCE [LARGE SCALE GENOMIC DNA]</scope>
    <source>
        <strain evidence="5">Z151</strain>
    </source>
</reference>
<feature type="chain" id="PRO_5012461399" description="G-protein coupled receptors family 2 profile 1 domain-containing protein" evidence="2">
    <location>
        <begin position="25"/>
        <end position="705"/>
    </location>
</feature>
<feature type="domain" description="G-protein coupled receptors family 2 profile 1" evidence="3">
    <location>
        <begin position="247"/>
        <end position="341"/>
    </location>
</feature>
<protein>
    <recommendedName>
        <fullName evidence="3">G-protein coupled receptors family 2 profile 1 domain-containing protein</fullName>
    </recommendedName>
</protein>
<sequence length="705" mass="76695">MMRRFILFAAVFAVFGLFVALSAAQDDTEQSLGYLNTTLNGTDEADDADLAVNSTALPESDNSTSLLSVTTVPDVANETESLGNVNDTLSVDNSTDTDTDQDEFAVHVARTQPVHAAAGEDQQLEATANPDEEATEDPNHEDRPEDHREDNREDNRGEDHGEEHREEDDEEARRRADYQEALRQHEERIRAQAQEEGQQRQALYPEVREHDPNQAQQEYDLRAAAAAETLPPKQSIQATFKFTTEQRCLDFLKRLKAKGQNEHPNHPLTCPAAFDGILCWRPADPGETLLQVCPDVPRQRPSYARRECRQDGRWNEFPNANSKLQLRDILETSYEQCYEVPAFLRKHGGEGYRPEWTSAEQRGAGAVGVVPDYGGHNVHAVTPTVQVAATVLHPTGAEATTHLSSFVAAPDVKQDAAKTHDPNLLGEAVPAQPWFLSSDAACHQFLTEHDLANTRQNTWCSGVSDGQFCWPATAPNTTVQQPCRQRKPDEEASVVIGQASRHCNAKGLWNDVEGSNQQTNKEGCNGTPATGDNIAIAGAAVAGGALLLSAGETTTVATVTEESATGSPMALTSNQEGERQAPSQPWLVSTQNDCEQLLKNIGRLDGQPAGSCRGGSDGHICWATQPKDTTATQNCPSVTGLDTTKVVSRRCGNGVWLDAVGNMTVCLTPELKDLIKCASGASSVDAQQTLLPLVFTSLLFFILKL</sequence>
<dbReference type="SUPFAM" id="SSF111418">
    <property type="entry name" value="Hormone receptor domain"/>
    <property type="match status" value="3"/>
</dbReference>
<dbReference type="GO" id="GO:0008528">
    <property type="term" value="F:G protein-coupled peptide receptor activity"/>
    <property type="evidence" value="ECO:0007669"/>
    <property type="project" value="TreeGrafter"/>
</dbReference>
<dbReference type="SMART" id="SM00008">
    <property type="entry name" value="HormR"/>
    <property type="match status" value="3"/>
</dbReference>
<feature type="compositionally biased region" description="Polar residues" evidence="1">
    <location>
        <begin position="78"/>
        <end position="94"/>
    </location>
</feature>
<feature type="region of interest" description="Disordered" evidence="1">
    <location>
        <begin position="77"/>
        <end position="98"/>
    </location>
</feature>
<feature type="domain" description="G-protein coupled receptors family 2 profile 1" evidence="3">
    <location>
        <begin position="441"/>
        <end position="528"/>
    </location>
</feature>
<dbReference type="InterPro" id="IPR001879">
    <property type="entry name" value="GPCR_2_extracellular_dom"/>
</dbReference>
<feature type="domain" description="G-protein coupled receptors family 2 profile 1" evidence="3">
    <location>
        <begin position="593"/>
        <end position="670"/>
    </location>
</feature>
<comment type="caution">
    <text evidence="4">The sequence shown here is derived from an EMBL/GenBank/DDBJ whole genome shotgun (WGS) entry which is preliminary data.</text>
</comment>
<feature type="region of interest" description="Disordered" evidence="1">
    <location>
        <begin position="115"/>
        <end position="175"/>
    </location>
</feature>
<dbReference type="AlphaFoldDB" id="A0A1W0WX93"/>
<dbReference type="PROSITE" id="PS00649">
    <property type="entry name" value="G_PROTEIN_RECEP_F2_1"/>
    <property type="match status" value="1"/>
</dbReference>
<feature type="compositionally biased region" description="Basic and acidic residues" evidence="1">
    <location>
        <begin position="137"/>
        <end position="164"/>
    </location>
</feature>
<dbReference type="Pfam" id="PF02793">
    <property type="entry name" value="HRM"/>
    <property type="match status" value="3"/>
</dbReference>
<keyword evidence="2" id="KW-0732">Signal</keyword>
<proteinExistence type="predicted"/>
<dbReference type="Proteomes" id="UP000192578">
    <property type="component" value="Unassembled WGS sequence"/>
</dbReference>
<evidence type="ECO:0000313" key="4">
    <source>
        <dbReference type="EMBL" id="OQV19834.1"/>
    </source>
</evidence>
<name>A0A1W0WX93_HYPEX</name>
<dbReference type="GO" id="GO:0007188">
    <property type="term" value="P:adenylate cyclase-modulating G protein-coupled receptor signaling pathway"/>
    <property type="evidence" value="ECO:0007669"/>
    <property type="project" value="TreeGrafter"/>
</dbReference>
<dbReference type="PANTHER" id="PTHR45620">
    <property type="entry name" value="PDF RECEPTOR-LIKE PROTEIN-RELATED"/>
    <property type="match status" value="1"/>
</dbReference>
<gene>
    <name evidence="4" type="ORF">BV898_06105</name>
</gene>
<evidence type="ECO:0000256" key="2">
    <source>
        <dbReference type="SAM" id="SignalP"/>
    </source>
</evidence>
<dbReference type="PROSITE" id="PS50227">
    <property type="entry name" value="G_PROTEIN_RECEP_F2_3"/>
    <property type="match status" value="3"/>
</dbReference>
<evidence type="ECO:0000256" key="1">
    <source>
        <dbReference type="SAM" id="MobiDB-lite"/>
    </source>
</evidence>
<dbReference type="InterPro" id="IPR036445">
    <property type="entry name" value="GPCR_2_extracell_dom_sf"/>
</dbReference>
<dbReference type="GO" id="GO:0005886">
    <property type="term" value="C:plasma membrane"/>
    <property type="evidence" value="ECO:0007669"/>
    <property type="project" value="TreeGrafter"/>
</dbReference>
<evidence type="ECO:0000259" key="3">
    <source>
        <dbReference type="PROSITE" id="PS50227"/>
    </source>
</evidence>
<dbReference type="Gene3D" id="4.10.1240.10">
    <property type="entry name" value="GPCR, family 2, extracellular hormone receptor domain"/>
    <property type="match status" value="3"/>
</dbReference>
<dbReference type="CDD" id="cd22249">
    <property type="entry name" value="UDM1_RNF168_RNF169-like"/>
    <property type="match status" value="1"/>
</dbReference>
<dbReference type="EMBL" id="MTYJ01000035">
    <property type="protein sequence ID" value="OQV19834.1"/>
    <property type="molecule type" value="Genomic_DNA"/>
</dbReference>
<organism evidence="4 5">
    <name type="scientific">Hypsibius exemplaris</name>
    <name type="common">Freshwater tardigrade</name>
    <dbReference type="NCBI Taxonomy" id="2072580"/>
    <lineage>
        <taxon>Eukaryota</taxon>
        <taxon>Metazoa</taxon>
        <taxon>Ecdysozoa</taxon>
        <taxon>Tardigrada</taxon>
        <taxon>Eutardigrada</taxon>
        <taxon>Parachela</taxon>
        <taxon>Hypsibioidea</taxon>
        <taxon>Hypsibiidae</taxon>
        <taxon>Hypsibius</taxon>
    </lineage>
</organism>
<dbReference type="OrthoDB" id="10069195at2759"/>
<dbReference type="InterPro" id="IPR017983">
    <property type="entry name" value="GPCR_2_secretin-like_CS"/>
</dbReference>
<evidence type="ECO:0000313" key="5">
    <source>
        <dbReference type="Proteomes" id="UP000192578"/>
    </source>
</evidence>
<feature type="signal peptide" evidence="2">
    <location>
        <begin position="1"/>
        <end position="24"/>
    </location>
</feature>
<keyword evidence="5" id="KW-1185">Reference proteome</keyword>
<dbReference type="InterPro" id="IPR050332">
    <property type="entry name" value="GPCR_2"/>
</dbReference>
<accession>A0A1W0WX93</accession>